<feature type="repeat" description="TPR" evidence="3">
    <location>
        <begin position="146"/>
        <end position="179"/>
    </location>
</feature>
<dbReference type="AlphaFoldDB" id="A0A831SSW2"/>
<dbReference type="Pfam" id="PF14559">
    <property type="entry name" value="TPR_19"/>
    <property type="match status" value="3"/>
</dbReference>
<dbReference type="PANTHER" id="PTHR12558:SF13">
    <property type="entry name" value="CELL DIVISION CYCLE PROTEIN 27 HOMOLOG"/>
    <property type="match status" value="1"/>
</dbReference>
<dbReference type="EMBL" id="DSBW01000129">
    <property type="protein sequence ID" value="HED31157.1"/>
    <property type="molecule type" value="Genomic_DNA"/>
</dbReference>
<dbReference type="Proteomes" id="UP000886335">
    <property type="component" value="Unassembled WGS sequence"/>
</dbReference>
<keyword evidence="2 3" id="KW-0802">TPR repeat</keyword>
<dbReference type="Pfam" id="PF13432">
    <property type="entry name" value="TPR_16"/>
    <property type="match status" value="1"/>
</dbReference>
<evidence type="ECO:0000256" key="2">
    <source>
        <dbReference type="ARBA" id="ARBA00022803"/>
    </source>
</evidence>
<gene>
    <name evidence="4" type="ORF">ENN50_05660</name>
</gene>
<dbReference type="Gene3D" id="1.25.40.10">
    <property type="entry name" value="Tetratricopeptide repeat domain"/>
    <property type="match status" value="3"/>
</dbReference>
<protein>
    <submittedName>
        <fullName evidence="4">Tetratricopeptide repeat protein</fullName>
    </submittedName>
</protein>
<evidence type="ECO:0000313" key="4">
    <source>
        <dbReference type="EMBL" id="HED31157.1"/>
    </source>
</evidence>
<feature type="repeat" description="TPR" evidence="3">
    <location>
        <begin position="499"/>
        <end position="532"/>
    </location>
</feature>
<dbReference type="InterPro" id="IPR019734">
    <property type="entry name" value="TPR_rpt"/>
</dbReference>
<organism evidence="4">
    <name type="scientific">Prosthecochloris aestuarii</name>
    <dbReference type="NCBI Taxonomy" id="1102"/>
    <lineage>
        <taxon>Bacteria</taxon>
        <taxon>Pseudomonadati</taxon>
        <taxon>Chlorobiota</taxon>
        <taxon>Chlorobiia</taxon>
        <taxon>Chlorobiales</taxon>
        <taxon>Chlorobiaceae</taxon>
        <taxon>Prosthecochloris</taxon>
    </lineage>
</organism>
<dbReference type="PROSITE" id="PS50005">
    <property type="entry name" value="TPR"/>
    <property type="match status" value="2"/>
</dbReference>
<proteinExistence type="predicted"/>
<evidence type="ECO:0000256" key="1">
    <source>
        <dbReference type="ARBA" id="ARBA00022737"/>
    </source>
</evidence>
<dbReference type="InterPro" id="IPR013105">
    <property type="entry name" value="TPR_2"/>
</dbReference>
<keyword evidence="1" id="KW-0677">Repeat</keyword>
<dbReference type="InterPro" id="IPR011990">
    <property type="entry name" value="TPR-like_helical_dom_sf"/>
</dbReference>
<accession>A0A831SSW2</accession>
<dbReference type="PANTHER" id="PTHR12558">
    <property type="entry name" value="CELL DIVISION CYCLE 16,23,27"/>
    <property type="match status" value="1"/>
</dbReference>
<sequence>MSGVLYGLLPSRLQLAVILLMTLLLQSCASRQVAATAPQYSAFVHDRFVQGLLLAAQGEYSEASDVYRSLLEEHPGVPALHYALAKAQVSLDFLDSARIHTKKAAELDPENKYYGTLLAGIYHEQKAYPEAAREYERLARLDPSDIKLLYMLAQSYLAGGETEKSLGIFLRILEYDPSDELTLSRILWLELKLRHYREAIQILQELIRQGNGNDKLKLTLGELYLQIEQPDKAIAIFREIIERNTGFLPAWIALLEAAIEKDDPQLFKSFLERFFDLKEIDVERKNELARLFMLRAELDAMYLEPALVMIGSIIDRHPDNTDILLMRGIVLNHLDRHLEARDDFSRVLQAQPMRVQAWEEMASSYMSQDQYHHVLYTVRKARKFFELPSLRMLVMEGYALFRLELYGRAIDVFDEALAYKEQENRSWLLVQLHTTRAMTYEKLLRYDLSKAAYASVLEIDPDNPLALNNLAYMMAEQGEQLDLALEYATKAVEFEPDNPVFFDTLGWVLYKQQKYERAKLYLEKAATLDPSEPEIRLHLDKVLDAMGEGNGSLKRE</sequence>
<comment type="caution">
    <text evidence="4">The sequence shown here is derived from an EMBL/GenBank/DDBJ whole genome shotgun (WGS) entry which is preliminary data.</text>
</comment>
<dbReference type="Pfam" id="PF07719">
    <property type="entry name" value="TPR_2"/>
    <property type="match status" value="1"/>
</dbReference>
<name>A0A831SSW2_PROAE</name>
<dbReference type="SUPFAM" id="SSF48452">
    <property type="entry name" value="TPR-like"/>
    <property type="match status" value="3"/>
</dbReference>
<reference evidence="4" key="1">
    <citation type="journal article" date="2020" name="mSystems">
        <title>Genome- and Community-Level Interaction Insights into Carbon Utilization and Element Cycling Functions of Hydrothermarchaeota in Hydrothermal Sediment.</title>
        <authorList>
            <person name="Zhou Z."/>
            <person name="Liu Y."/>
            <person name="Xu W."/>
            <person name="Pan J."/>
            <person name="Luo Z.H."/>
            <person name="Li M."/>
        </authorList>
    </citation>
    <scope>NUCLEOTIDE SEQUENCE [LARGE SCALE GENOMIC DNA]</scope>
    <source>
        <strain evidence="4">SpSt-1181</strain>
    </source>
</reference>
<evidence type="ECO:0000256" key="3">
    <source>
        <dbReference type="PROSITE-ProRule" id="PRU00339"/>
    </source>
</evidence>
<dbReference type="SMART" id="SM00028">
    <property type="entry name" value="TPR"/>
    <property type="match status" value="10"/>
</dbReference>